<name>A0AAE2SX72_RHILE</name>
<dbReference type="EMBL" id="JACIGO010000003">
    <property type="protein sequence ID" value="MBB4291205.1"/>
    <property type="molecule type" value="Genomic_DNA"/>
</dbReference>
<evidence type="ECO:0000313" key="1">
    <source>
        <dbReference type="EMBL" id="MBB4291205.1"/>
    </source>
</evidence>
<protein>
    <submittedName>
        <fullName evidence="1">Uncharacterized protein</fullName>
    </submittedName>
</protein>
<proteinExistence type="predicted"/>
<dbReference type="AlphaFoldDB" id="A0AAE2SX72"/>
<gene>
    <name evidence="1" type="ORF">GGE16_003264</name>
</gene>
<evidence type="ECO:0000313" key="2">
    <source>
        <dbReference type="Proteomes" id="UP000538507"/>
    </source>
</evidence>
<comment type="caution">
    <text evidence="1">The sequence shown here is derived from an EMBL/GenBank/DDBJ whole genome shotgun (WGS) entry which is preliminary data.</text>
</comment>
<reference evidence="1 2" key="1">
    <citation type="submission" date="2020-08" db="EMBL/GenBank/DDBJ databases">
        <title>Genomic Encyclopedia of Type Strains, Phase IV (KMG-V): Genome sequencing to study the core and pangenomes of soil and plant-associated prokaryotes.</title>
        <authorList>
            <person name="Whitman W."/>
        </authorList>
    </citation>
    <scope>NUCLEOTIDE SEQUENCE [LARGE SCALE GENOMIC DNA]</scope>
    <source>
        <strain evidence="1 2">SEMIA 415</strain>
    </source>
</reference>
<organism evidence="1 2">
    <name type="scientific">Rhizobium leguminosarum</name>
    <dbReference type="NCBI Taxonomy" id="384"/>
    <lineage>
        <taxon>Bacteria</taxon>
        <taxon>Pseudomonadati</taxon>
        <taxon>Pseudomonadota</taxon>
        <taxon>Alphaproteobacteria</taxon>
        <taxon>Hyphomicrobiales</taxon>
        <taxon>Rhizobiaceae</taxon>
        <taxon>Rhizobium/Agrobacterium group</taxon>
        <taxon>Rhizobium</taxon>
    </lineage>
</organism>
<sequence>MRAATVRGQGSRTGYGPDPGTFAVATIAFFAF</sequence>
<dbReference type="Proteomes" id="UP000538507">
    <property type="component" value="Unassembled WGS sequence"/>
</dbReference>
<accession>A0AAE2SX72</accession>